<name>A0A934IDW5_9MICO</name>
<feature type="domain" description="RNA polymerase sigma-70 region 2" evidence="6">
    <location>
        <begin position="8"/>
        <end position="74"/>
    </location>
</feature>
<feature type="region of interest" description="Disordered" evidence="5">
    <location>
        <begin position="157"/>
        <end position="177"/>
    </location>
</feature>
<dbReference type="SUPFAM" id="SSF88659">
    <property type="entry name" value="Sigma3 and sigma4 domains of RNA polymerase sigma factors"/>
    <property type="match status" value="1"/>
</dbReference>
<dbReference type="InterPro" id="IPR007627">
    <property type="entry name" value="RNA_pol_sigma70_r2"/>
</dbReference>
<dbReference type="Pfam" id="PF08281">
    <property type="entry name" value="Sigma70_r4_2"/>
    <property type="match status" value="1"/>
</dbReference>
<protein>
    <submittedName>
        <fullName evidence="8">RNA polymerase sigma factor</fullName>
    </submittedName>
</protein>
<evidence type="ECO:0000256" key="3">
    <source>
        <dbReference type="ARBA" id="ARBA00023082"/>
    </source>
</evidence>
<comment type="similarity">
    <text evidence="1">Belongs to the sigma-70 factor family. ECF subfamily.</text>
</comment>
<sequence length="177" mass="18929">MLPFDVVVSLHGPAVLRMCRALVGASDAEDVWSETFVSALRAYADLQPGSNVEAWLVTIARRRAVDHLRAAGRRARPVATVPDAAAPAGADLADRLDLVSAVALLPPRQRECVVYHHLAGLPYAEVAEVVGGTEAAARRAASDGMRALRALLGAAPPARRDPSRFRTAVEEADHDRR</sequence>
<gene>
    <name evidence="8" type="ORF">JAV76_13660</name>
</gene>
<keyword evidence="4" id="KW-0804">Transcription</keyword>
<keyword evidence="9" id="KW-1185">Reference proteome</keyword>
<comment type="caution">
    <text evidence="8">The sequence shown here is derived from an EMBL/GenBank/DDBJ whole genome shotgun (WGS) entry which is preliminary data.</text>
</comment>
<dbReference type="GO" id="GO:0016987">
    <property type="term" value="F:sigma factor activity"/>
    <property type="evidence" value="ECO:0007669"/>
    <property type="project" value="UniProtKB-KW"/>
</dbReference>
<evidence type="ECO:0000256" key="4">
    <source>
        <dbReference type="ARBA" id="ARBA00023163"/>
    </source>
</evidence>
<accession>A0A934IDW5</accession>
<organism evidence="8 9">
    <name type="scientific">Sanguibacter suaedae</name>
    <dbReference type="NCBI Taxonomy" id="2795737"/>
    <lineage>
        <taxon>Bacteria</taxon>
        <taxon>Bacillati</taxon>
        <taxon>Actinomycetota</taxon>
        <taxon>Actinomycetes</taxon>
        <taxon>Micrococcales</taxon>
        <taxon>Sanguibacteraceae</taxon>
        <taxon>Sanguibacter</taxon>
    </lineage>
</organism>
<keyword evidence="2" id="KW-0805">Transcription regulation</keyword>
<dbReference type="Gene3D" id="1.10.1740.10">
    <property type="match status" value="1"/>
</dbReference>
<evidence type="ECO:0000313" key="9">
    <source>
        <dbReference type="Proteomes" id="UP000602087"/>
    </source>
</evidence>
<dbReference type="InterPro" id="IPR039425">
    <property type="entry name" value="RNA_pol_sigma-70-like"/>
</dbReference>
<dbReference type="PANTHER" id="PTHR43133">
    <property type="entry name" value="RNA POLYMERASE ECF-TYPE SIGMA FACTO"/>
    <property type="match status" value="1"/>
</dbReference>
<dbReference type="SUPFAM" id="SSF88946">
    <property type="entry name" value="Sigma2 domain of RNA polymerase sigma factors"/>
    <property type="match status" value="1"/>
</dbReference>
<evidence type="ECO:0000313" key="8">
    <source>
        <dbReference type="EMBL" id="MBI9116061.1"/>
    </source>
</evidence>
<keyword evidence="3" id="KW-0731">Sigma factor</keyword>
<evidence type="ECO:0000256" key="5">
    <source>
        <dbReference type="SAM" id="MobiDB-lite"/>
    </source>
</evidence>
<dbReference type="PANTHER" id="PTHR43133:SF66">
    <property type="entry name" value="ECF RNA POLYMERASE SIGMA FACTOR SIGK"/>
    <property type="match status" value="1"/>
</dbReference>
<dbReference type="InterPro" id="IPR014284">
    <property type="entry name" value="RNA_pol_sigma-70_dom"/>
</dbReference>
<dbReference type="Pfam" id="PF04542">
    <property type="entry name" value="Sigma70_r2"/>
    <property type="match status" value="1"/>
</dbReference>
<dbReference type="InterPro" id="IPR013249">
    <property type="entry name" value="RNA_pol_sigma70_r4_t2"/>
</dbReference>
<dbReference type="GO" id="GO:0003677">
    <property type="term" value="F:DNA binding"/>
    <property type="evidence" value="ECO:0007669"/>
    <property type="project" value="InterPro"/>
</dbReference>
<evidence type="ECO:0000256" key="1">
    <source>
        <dbReference type="ARBA" id="ARBA00010641"/>
    </source>
</evidence>
<dbReference type="InterPro" id="IPR013325">
    <property type="entry name" value="RNA_pol_sigma_r2"/>
</dbReference>
<dbReference type="AlphaFoldDB" id="A0A934IDW5"/>
<evidence type="ECO:0000259" key="6">
    <source>
        <dbReference type="Pfam" id="PF04542"/>
    </source>
</evidence>
<dbReference type="NCBIfam" id="TIGR02937">
    <property type="entry name" value="sigma70-ECF"/>
    <property type="match status" value="1"/>
</dbReference>
<dbReference type="RefSeq" id="WP_198734629.1">
    <property type="nucleotide sequence ID" value="NZ_JAEINH010000014.1"/>
</dbReference>
<proteinExistence type="inferred from homology"/>
<dbReference type="GO" id="GO:0006352">
    <property type="term" value="P:DNA-templated transcription initiation"/>
    <property type="evidence" value="ECO:0007669"/>
    <property type="project" value="InterPro"/>
</dbReference>
<dbReference type="EMBL" id="JAEINH010000014">
    <property type="protein sequence ID" value="MBI9116061.1"/>
    <property type="molecule type" value="Genomic_DNA"/>
</dbReference>
<dbReference type="Proteomes" id="UP000602087">
    <property type="component" value="Unassembled WGS sequence"/>
</dbReference>
<evidence type="ECO:0000256" key="2">
    <source>
        <dbReference type="ARBA" id="ARBA00023015"/>
    </source>
</evidence>
<feature type="domain" description="RNA polymerase sigma factor 70 region 4 type 2" evidence="7">
    <location>
        <begin position="97"/>
        <end position="148"/>
    </location>
</feature>
<evidence type="ECO:0000259" key="7">
    <source>
        <dbReference type="Pfam" id="PF08281"/>
    </source>
</evidence>
<dbReference type="InterPro" id="IPR013324">
    <property type="entry name" value="RNA_pol_sigma_r3/r4-like"/>
</dbReference>
<dbReference type="Gene3D" id="1.10.10.10">
    <property type="entry name" value="Winged helix-like DNA-binding domain superfamily/Winged helix DNA-binding domain"/>
    <property type="match status" value="1"/>
</dbReference>
<dbReference type="InterPro" id="IPR036388">
    <property type="entry name" value="WH-like_DNA-bd_sf"/>
</dbReference>
<reference evidence="8" key="1">
    <citation type="submission" date="2020-12" db="EMBL/GenBank/DDBJ databases">
        <title>Sanguibacter suaedae sp. nov., isolated from Suaeda aralocaspica.</title>
        <authorList>
            <person name="Ma Q."/>
        </authorList>
    </citation>
    <scope>NUCLEOTIDE SEQUENCE</scope>
    <source>
        <strain evidence="8">YZGR15</strain>
    </source>
</reference>
<feature type="compositionally biased region" description="Basic and acidic residues" evidence="5">
    <location>
        <begin position="158"/>
        <end position="177"/>
    </location>
</feature>